<protein>
    <submittedName>
        <fullName evidence="3">Uncharacterized protein</fullName>
    </submittedName>
</protein>
<keyword evidence="2" id="KW-0472">Membrane</keyword>
<dbReference type="Proteomes" id="UP000712600">
    <property type="component" value="Unassembled WGS sequence"/>
</dbReference>
<comment type="caution">
    <text evidence="3">The sequence shown here is derived from an EMBL/GenBank/DDBJ whole genome shotgun (WGS) entry which is preliminary data.</text>
</comment>
<feature type="transmembrane region" description="Helical" evidence="2">
    <location>
        <begin position="41"/>
        <end position="63"/>
    </location>
</feature>
<dbReference type="AlphaFoldDB" id="A0A8S9PAK5"/>
<organism evidence="3 4">
    <name type="scientific">Brassica cretica</name>
    <name type="common">Mustard</name>
    <dbReference type="NCBI Taxonomy" id="69181"/>
    <lineage>
        <taxon>Eukaryota</taxon>
        <taxon>Viridiplantae</taxon>
        <taxon>Streptophyta</taxon>
        <taxon>Embryophyta</taxon>
        <taxon>Tracheophyta</taxon>
        <taxon>Spermatophyta</taxon>
        <taxon>Magnoliopsida</taxon>
        <taxon>eudicotyledons</taxon>
        <taxon>Gunneridae</taxon>
        <taxon>Pentapetalae</taxon>
        <taxon>rosids</taxon>
        <taxon>malvids</taxon>
        <taxon>Brassicales</taxon>
        <taxon>Brassicaceae</taxon>
        <taxon>Brassiceae</taxon>
        <taxon>Brassica</taxon>
    </lineage>
</organism>
<evidence type="ECO:0000313" key="3">
    <source>
        <dbReference type="EMBL" id="KAF3510147.1"/>
    </source>
</evidence>
<reference evidence="3" key="1">
    <citation type="submission" date="2019-12" db="EMBL/GenBank/DDBJ databases">
        <title>Genome sequencing and annotation of Brassica cretica.</title>
        <authorList>
            <person name="Studholme D.J."/>
            <person name="Sarris P."/>
        </authorList>
    </citation>
    <scope>NUCLEOTIDE SEQUENCE</scope>
    <source>
        <strain evidence="3">PFS-109/04</strain>
        <tissue evidence="3">Leaf</tissue>
    </source>
</reference>
<accession>A0A8S9PAK5</accession>
<keyword evidence="2" id="KW-1133">Transmembrane helix</keyword>
<dbReference type="EMBL" id="QGKX02001521">
    <property type="protein sequence ID" value="KAF3510147.1"/>
    <property type="molecule type" value="Genomic_DNA"/>
</dbReference>
<sequence length="114" mass="13277">MFEALEYPIDFWIPRSGSRDSSFNVELLRCFDEVTGDEEEVGVRFLGCNGCWHPLLCLGVLVVDMKRIKSKSKDMKNMIDHGQEIMDMRDHGQERSWTGDHRQNHGQKIMDMKS</sequence>
<gene>
    <name evidence="3" type="ORF">F2Q69_00001280</name>
</gene>
<feature type="region of interest" description="Disordered" evidence="1">
    <location>
        <begin position="92"/>
        <end position="114"/>
    </location>
</feature>
<evidence type="ECO:0000256" key="2">
    <source>
        <dbReference type="SAM" id="Phobius"/>
    </source>
</evidence>
<name>A0A8S9PAK5_BRACR</name>
<evidence type="ECO:0000256" key="1">
    <source>
        <dbReference type="SAM" id="MobiDB-lite"/>
    </source>
</evidence>
<evidence type="ECO:0000313" key="4">
    <source>
        <dbReference type="Proteomes" id="UP000712600"/>
    </source>
</evidence>
<keyword evidence="2" id="KW-0812">Transmembrane</keyword>
<proteinExistence type="predicted"/>